<evidence type="ECO:0000256" key="3">
    <source>
        <dbReference type="ARBA" id="ARBA00022490"/>
    </source>
</evidence>
<evidence type="ECO:0000256" key="10">
    <source>
        <dbReference type="HAMAP-Rule" id="MF_01569"/>
    </source>
</evidence>
<dbReference type="GO" id="GO:0005829">
    <property type="term" value="C:cytosol"/>
    <property type="evidence" value="ECO:0007669"/>
    <property type="project" value="TreeGrafter"/>
</dbReference>
<feature type="domain" description="Aminoacyl-transfer RNA synthetases class-II family profile" evidence="11">
    <location>
        <begin position="38"/>
        <end position="466"/>
    </location>
</feature>
<dbReference type="Gene3D" id="3.30.930.10">
    <property type="entry name" value="Bira Bifunctional Protein, Domain 2"/>
    <property type="match status" value="2"/>
</dbReference>
<dbReference type="Pfam" id="PF03129">
    <property type="entry name" value="HGTP_anticodon"/>
    <property type="match status" value="1"/>
</dbReference>
<proteinExistence type="inferred from homology"/>
<dbReference type="InterPro" id="IPR044140">
    <property type="entry name" value="ProRS_anticodon_short"/>
</dbReference>
<sequence length="565" mass="63479">MKATQTLIATTKELPKEAVLISHQYMLKAGLIKKLASGIYTWMPLGLKVLQKIQNIVRDEMNKAGASELLLPSILPSELLQETHRWDKFGPELLKLHDRHNRDFCYGPTHEEPIVDMARDTIKSYKQLPLNLYQIQTKFRDEIRPRFGVMRAREFIMKDAYSFHENSQCLRNTYNTMYATYCNILDKIGLAYRPVKADTGAIGGDNSHEFQVLANAGEDIICYSNGSDYAANIELATYAKPDLSKRVNSQNTIEKIHTPNIKTIEKLCKEMSFDIKKTIKTMVIKDAGGNFFALVIRGDHELNETKINKLDQIIAPYTLATKEEIFSIFNANPGSLGIYNCPISIIADYSAIAITDLVCGANEDDYHFTNVNWDRDVTNYQIADIRNVVTGDISPDGKGTLELTNGIEVGHIFELEDVYSKPMNANIIGQDGKSKPMLMGCYGFGVSRVMAAAIEQSHDENGIIWPESIAPYQVAILPINYNKSDKVKEVADKLCQDLLGDGIDVLLDDRGARPGVMFADADLIGYSHHVVIGDRLLEQGLIEYKNRKTQEKQEITIAELIKLLK</sequence>
<evidence type="ECO:0000259" key="11">
    <source>
        <dbReference type="PROSITE" id="PS50862"/>
    </source>
</evidence>
<dbReference type="SMR" id="A0A0B3WIB9"/>
<comment type="domain">
    <text evidence="10">Consists of three domains: the N-terminal catalytic domain, the editing domain and the C-terminal anticodon-binding domain.</text>
</comment>
<evidence type="ECO:0000256" key="5">
    <source>
        <dbReference type="ARBA" id="ARBA00022741"/>
    </source>
</evidence>
<dbReference type="InterPro" id="IPR002316">
    <property type="entry name" value="Pro-tRNA-ligase_IIa"/>
</dbReference>
<dbReference type="PROSITE" id="PS50862">
    <property type="entry name" value="AA_TRNA_LIGASE_II"/>
    <property type="match status" value="1"/>
</dbReference>
<dbReference type="InterPro" id="IPR045864">
    <property type="entry name" value="aa-tRNA-synth_II/BPL/LPL"/>
</dbReference>
<dbReference type="NCBIfam" id="NF006625">
    <property type="entry name" value="PRK09194.1"/>
    <property type="match status" value="1"/>
</dbReference>
<keyword evidence="7 10" id="KW-0648">Protein biosynthesis</keyword>
<evidence type="ECO:0000313" key="12">
    <source>
        <dbReference type="EMBL" id="NDR88286.1"/>
    </source>
</evidence>
<dbReference type="CDD" id="cd00779">
    <property type="entry name" value="ProRS_core_prok"/>
    <property type="match status" value="1"/>
</dbReference>
<dbReference type="GO" id="GO:0002161">
    <property type="term" value="F:aminoacyl-tRNA deacylase activity"/>
    <property type="evidence" value="ECO:0007669"/>
    <property type="project" value="InterPro"/>
</dbReference>
<dbReference type="EMBL" id="JAAGKH010000003">
    <property type="protein sequence ID" value="NDR88286.1"/>
    <property type="molecule type" value="Genomic_DNA"/>
</dbReference>
<evidence type="ECO:0000256" key="9">
    <source>
        <dbReference type="ARBA" id="ARBA00047671"/>
    </source>
</evidence>
<dbReference type="InterPro" id="IPR036621">
    <property type="entry name" value="Anticodon-bd_dom_sf"/>
</dbReference>
<dbReference type="PANTHER" id="PTHR42753:SF2">
    <property type="entry name" value="PROLINE--TRNA LIGASE"/>
    <property type="match status" value="1"/>
</dbReference>
<dbReference type="InterPro" id="IPR002314">
    <property type="entry name" value="aa-tRNA-synt_IIb"/>
</dbReference>
<comment type="catalytic activity">
    <reaction evidence="9 10">
        <text>tRNA(Pro) + L-proline + ATP = L-prolyl-tRNA(Pro) + AMP + diphosphate</text>
        <dbReference type="Rhea" id="RHEA:14305"/>
        <dbReference type="Rhea" id="RHEA-COMP:9700"/>
        <dbReference type="Rhea" id="RHEA-COMP:9702"/>
        <dbReference type="ChEBI" id="CHEBI:30616"/>
        <dbReference type="ChEBI" id="CHEBI:33019"/>
        <dbReference type="ChEBI" id="CHEBI:60039"/>
        <dbReference type="ChEBI" id="CHEBI:78442"/>
        <dbReference type="ChEBI" id="CHEBI:78532"/>
        <dbReference type="ChEBI" id="CHEBI:456215"/>
        <dbReference type="EC" id="6.1.1.15"/>
    </reaction>
</comment>
<comment type="similarity">
    <text evidence="10">Belongs to the class-II aminoacyl-tRNA synthetase family. ProS type 1 subfamily.</text>
</comment>
<dbReference type="EC" id="6.1.1.15" evidence="10"/>
<accession>A0A0B3WIB9</accession>
<dbReference type="PANTHER" id="PTHR42753">
    <property type="entry name" value="MITOCHONDRIAL RIBOSOME PROTEIN L39/PROLYL-TRNA LIGASE FAMILY MEMBER"/>
    <property type="match status" value="1"/>
</dbReference>
<dbReference type="InterPro" id="IPR006195">
    <property type="entry name" value="aa-tRNA-synth_II"/>
</dbReference>
<evidence type="ECO:0000256" key="1">
    <source>
        <dbReference type="ARBA" id="ARBA00004496"/>
    </source>
</evidence>
<reference evidence="13" key="2">
    <citation type="submission" date="2020-02" db="EMBL/GenBank/DDBJ databases">
        <title>Using affinity propagation clustering for identifying bacterial clades and subclades with whole-genome sequences of Francisella tularensis.</title>
        <authorList>
            <person name="Homeier-Bachmann T."/>
            <person name="Abdel-Glil M.Y."/>
            <person name="Hackbart A."/>
            <person name="Hotzel H."/>
            <person name="Tomaso H."/>
        </authorList>
    </citation>
    <scope>NUCLEOTIDE SEQUENCE</scope>
    <source>
        <strain evidence="13">15T0085</strain>
        <strain evidence="12">17T1429</strain>
    </source>
</reference>
<dbReference type="KEGG" id="ftv:CH67_966"/>
<dbReference type="InterPro" id="IPR036754">
    <property type="entry name" value="YbaK/aa-tRNA-synt-asso_dom_sf"/>
</dbReference>
<dbReference type="GO" id="GO:0005524">
    <property type="term" value="F:ATP binding"/>
    <property type="evidence" value="ECO:0007669"/>
    <property type="project" value="UniProtKB-UniRule"/>
</dbReference>
<dbReference type="eggNOG" id="COG0442">
    <property type="taxonomic scope" value="Bacteria"/>
</dbReference>
<dbReference type="OMA" id="NCDYAAN"/>
<dbReference type="Pfam" id="PF04073">
    <property type="entry name" value="tRNA_edit"/>
    <property type="match status" value="1"/>
</dbReference>
<dbReference type="SUPFAM" id="SSF55826">
    <property type="entry name" value="YbaK/ProRS associated domain"/>
    <property type="match status" value="1"/>
</dbReference>
<dbReference type="KEGG" id="ftz:CH68_700"/>
<organism evidence="13">
    <name type="scientific">Francisella tularensis subsp. holarctica</name>
    <dbReference type="NCBI Taxonomy" id="119857"/>
    <lineage>
        <taxon>Bacteria</taxon>
        <taxon>Pseudomonadati</taxon>
        <taxon>Pseudomonadota</taxon>
        <taxon>Gammaproteobacteria</taxon>
        <taxon>Thiotrichales</taxon>
        <taxon>Francisellaceae</taxon>
        <taxon>Francisella</taxon>
    </lineage>
</organism>
<dbReference type="RefSeq" id="WP_010031693.1">
    <property type="nucleotide sequence ID" value="NZ_CP009693.1"/>
</dbReference>
<evidence type="ECO:0000256" key="6">
    <source>
        <dbReference type="ARBA" id="ARBA00022840"/>
    </source>
</evidence>
<dbReference type="NCBIfam" id="TIGR00409">
    <property type="entry name" value="proS_fam_II"/>
    <property type="match status" value="1"/>
</dbReference>
<dbReference type="FunFam" id="3.30.930.10:FF:000015">
    <property type="entry name" value="Proline--tRNA ligase"/>
    <property type="match status" value="1"/>
</dbReference>
<dbReference type="InterPro" id="IPR023717">
    <property type="entry name" value="Pro-tRNA-Synthase_IIa_type1"/>
</dbReference>
<dbReference type="KEGG" id="ftc:DA46_30"/>
<protein>
    <recommendedName>
        <fullName evidence="10">Proline--tRNA ligase</fullName>
        <ecNumber evidence="10">6.1.1.15</ecNumber>
    </recommendedName>
    <alternativeName>
        <fullName evidence="10">Prolyl-tRNA synthetase</fullName>
        <shortName evidence="10">ProRS</shortName>
    </alternativeName>
</protein>
<dbReference type="Gene3D" id="3.40.50.800">
    <property type="entry name" value="Anticodon-binding domain"/>
    <property type="match status" value="1"/>
</dbReference>
<dbReference type="InterPro" id="IPR004500">
    <property type="entry name" value="Pro-tRNA-synth_IIa_bac-type"/>
</dbReference>
<comment type="caution">
    <text evidence="13">The sequence shown here is derived from an EMBL/GenBank/DDBJ whole genome shotgun (WGS) entry which is preliminary data.</text>
</comment>
<keyword evidence="6 10" id="KW-0067">ATP-binding</keyword>
<dbReference type="HAMAP" id="MF_01569">
    <property type="entry name" value="Pro_tRNA_synth_type1"/>
    <property type="match status" value="1"/>
</dbReference>
<comment type="subcellular location">
    <subcellularLocation>
        <location evidence="1 10">Cytoplasm</location>
    </subcellularLocation>
</comment>
<dbReference type="SUPFAM" id="SSF55681">
    <property type="entry name" value="Class II aaRS and biotin synthetases"/>
    <property type="match status" value="1"/>
</dbReference>
<dbReference type="EMBL" id="JAAGJP010000004">
    <property type="protein sequence ID" value="NDS67763.1"/>
    <property type="molecule type" value="Genomic_DNA"/>
</dbReference>
<keyword evidence="5 10" id="KW-0547">Nucleotide-binding</keyword>
<comment type="subunit">
    <text evidence="2 10">Homodimer.</text>
</comment>
<dbReference type="CDD" id="cd00861">
    <property type="entry name" value="ProRS_anticodon_short"/>
    <property type="match status" value="1"/>
</dbReference>
<evidence type="ECO:0000256" key="2">
    <source>
        <dbReference type="ARBA" id="ARBA00011738"/>
    </source>
</evidence>
<dbReference type="InterPro" id="IPR033730">
    <property type="entry name" value="ProRS_core_prok"/>
</dbReference>
<dbReference type="HOGENOM" id="CLU_016739_0_0_6"/>
<comment type="function">
    <text evidence="10">Catalyzes the attachment of proline to tRNA(Pro) in a two-step reaction: proline is first activated by ATP to form Pro-AMP and then transferred to the acceptor end of tRNA(Pro). As ProRS can inadvertently accommodate and process non-cognate amino acids such as alanine and cysteine, to avoid such errors it has two additional distinct editing activities against alanine. One activity is designated as 'pretransfer' editing and involves the tRNA(Pro)-independent hydrolysis of activated Ala-AMP. The other activity is designated 'posttransfer' editing and involves deacylation of mischarged Ala-tRNA(Pro). The misacylated Cys-tRNA(Pro) is not edited by ProRS.</text>
</comment>
<name>A0A0B3WIB9_FRATU</name>
<dbReference type="GO" id="GO:0006433">
    <property type="term" value="P:prolyl-tRNA aminoacylation"/>
    <property type="evidence" value="ECO:0007669"/>
    <property type="project" value="UniProtKB-UniRule"/>
</dbReference>
<keyword evidence="4 10" id="KW-0436">Ligase</keyword>
<gene>
    <name evidence="10" type="primary">proS</name>
    <name evidence="13" type="ORF">FWI86_01165</name>
    <name evidence="12" type="ORF">FWJ04_00780</name>
</gene>
<dbReference type="SUPFAM" id="SSF52954">
    <property type="entry name" value="Class II aaRS ABD-related"/>
    <property type="match status" value="1"/>
</dbReference>
<reference evidence="13" key="1">
    <citation type="submission" date="2019-08" db="EMBL/GenBank/DDBJ databases">
        <authorList>
            <person name="Busch A."/>
        </authorList>
    </citation>
    <scope>NUCLEOTIDE SEQUENCE</scope>
    <source>
        <strain evidence="13">15T0085</strain>
        <strain evidence="12">17T1429</strain>
    </source>
</reference>
<dbReference type="Pfam" id="PF00587">
    <property type="entry name" value="tRNA-synt_2b"/>
    <property type="match status" value="1"/>
</dbReference>
<dbReference type="GO" id="GO:0004827">
    <property type="term" value="F:proline-tRNA ligase activity"/>
    <property type="evidence" value="ECO:0007669"/>
    <property type="project" value="UniProtKB-UniRule"/>
</dbReference>
<dbReference type="AlphaFoldDB" id="A0A0B3WIB9"/>
<dbReference type="CDD" id="cd04334">
    <property type="entry name" value="ProRS-INS"/>
    <property type="match status" value="1"/>
</dbReference>
<keyword evidence="8 10" id="KW-0030">Aminoacyl-tRNA synthetase</keyword>
<evidence type="ECO:0000313" key="13">
    <source>
        <dbReference type="EMBL" id="NDS67763.1"/>
    </source>
</evidence>
<dbReference type="InterPro" id="IPR050062">
    <property type="entry name" value="Pro-tRNA_synthetase"/>
</dbReference>
<evidence type="ECO:0000256" key="7">
    <source>
        <dbReference type="ARBA" id="ARBA00022917"/>
    </source>
</evidence>
<evidence type="ECO:0000256" key="4">
    <source>
        <dbReference type="ARBA" id="ARBA00022598"/>
    </source>
</evidence>
<evidence type="ECO:0000256" key="8">
    <source>
        <dbReference type="ARBA" id="ARBA00023146"/>
    </source>
</evidence>
<keyword evidence="3 10" id="KW-0963">Cytoplasm</keyword>
<dbReference type="InterPro" id="IPR007214">
    <property type="entry name" value="YbaK/aa-tRNA-synth-assoc-dom"/>
</dbReference>
<dbReference type="InterPro" id="IPR004154">
    <property type="entry name" value="Anticodon-bd"/>
</dbReference>
<dbReference type="PRINTS" id="PR01046">
    <property type="entry name" value="TRNASYNTHPRO"/>
</dbReference>